<keyword evidence="2" id="KW-1185">Reference proteome</keyword>
<evidence type="ECO:0000313" key="2">
    <source>
        <dbReference type="Proteomes" id="UP000198384"/>
    </source>
</evidence>
<accession>A0A238YF13</accession>
<dbReference type="OrthoDB" id="1441145at2"/>
<evidence type="ECO:0000313" key="1">
    <source>
        <dbReference type="EMBL" id="SNR69650.1"/>
    </source>
</evidence>
<dbReference type="EMBL" id="FZNT01000009">
    <property type="protein sequence ID" value="SNR69650.1"/>
    <property type="molecule type" value="Genomic_DNA"/>
</dbReference>
<name>A0A238YF13_9FLAO</name>
<organism evidence="1 2">
    <name type="scientific">Lutibacter agarilyticus</name>
    <dbReference type="NCBI Taxonomy" id="1109740"/>
    <lineage>
        <taxon>Bacteria</taxon>
        <taxon>Pseudomonadati</taxon>
        <taxon>Bacteroidota</taxon>
        <taxon>Flavobacteriia</taxon>
        <taxon>Flavobacteriales</taxon>
        <taxon>Flavobacteriaceae</taxon>
        <taxon>Lutibacter</taxon>
    </lineage>
</organism>
<dbReference type="AlphaFoldDB" id="A0A238YF13"/>
<proteinExistence type="predicted"/>
<protein>
    <submittedName>
        <fullName evidence="1">Uncharacterized protein</fullName>
    </submittedName>
</protein>
<gene>
    <name evidence="1" type="ORF">SAMN06265371_10919</name>
</gene>
<sequence>MSDFRNRPNGNYIYSANWHELYVLTEHWKSDLMFYKDDLMFLDKLIDTHVLWISKEEDLEQVRAIEKSIVETNNKCIILLERVQLHLTHLANLIDNPFTYDAQKFRNEHQQLEDDFTAFLKIFRTNRKEVFEITEYLIESDKLIRLLTKNS</sequence>
<reference evidence="1 2" key="1">
    <citation type="submission" date="2017-06" db="EMBL/GenBank/DDBJ databases">
        <authorList>
            <person name="Kim H.J."/>
            <person name="Triplett B.A."/>
        </authorList>
    </citation>
    <scope>NUCLEOTIDE SEQUENCE [LARGE SCALE GENOMIC DNA]</scope>
    <source>
        <strain evidence="1 2">DSM 29150</strain>
    </source>
</reference>
<dbReference type="RefSeq" id="WP_089382445.1">
    <property type="nucleotide sequence ID" value="NZ_FZNT01000009.1"/>
</dbReference>
<dbReference type="Proteomes" id="UP000198384">
    <property type="component" value="Unassembled WGS sequence"/>
</dbReference>